<gene>
    <name evidence="5" type="ORF">METZ01_LOCUS441879</name>
</gene>
<dbReference type="Gene3D" id="3.20.20.30">
    <property type="entry name" value="Luciferase-like domain"/>
    <property type="match status" value="1"/>
</dbReference>
<evidence type="ECO:0000256" key="2">
    <source>
        <dbReference type="ARBA" id="ARBA00023002"/>
    </source>
</evidence>
<keyword evidence="2" id="KW-0560">Oxidoreductase</keyword>
<dbReference type="PANTHER" id="PTHR30137">
    <property type="entry name" value="LUCIFERASE-LIKE MONOOXYGENASE"/>
    <property type="match status" value="1"/>
</dbReference>
<evidence type="ECO:0000256" key="3">
    <source>
        <dbReference type="ARBA" id="ARBA00023033"/>
    </source>
</evidence>
<evidence type="ECO:0000256" key="1">
    <source>
        <dbReference type="ARBA" id="ARBA00022630"/>
    </source>
</evidence>
<accession>A0A382Z1Q4</accession>
<dbReference type="EMBL" id="UINC01180034">
    <property type="protein sequence ID" value="SVD89025.1"/>
    <property type="molecule type" value="Genomic_DNA"/>
</dbReference>
<proteinExistence type="predicted"/>
<dbReference type="InterPro" id="IPR050766">
    <property type="entry name" value="Bact_Lucif_Oxidored"/>
</dbReference>
<dbReference type="GO" id="GO:0005829">
    <property type="term" value="C:cytosol"/>
    <property type="evidence" value="ECO:0007669"/>
    <property type="project" value="TreeGrafter"/>
</dbReference>
<evidence type="ECO:0000259" key="4">
    <source>
        <dbReference type="Pfam" id="PF00296"/>
    </source>
</evidence>
<sequence length="83" mass="9465">MKFGFFMMPSHSHRENPTLSFERDLGMIEYTESLGFDEFWVGEHHTGGWETIPAPDIFLASAGARTKRIRLGTAVVNLSYHHP</sequence>
<evidence type="ECO:0000313" key="5">
    <source>
        <dbReference type="EMBL" id="SVD89025.1"/>
    </source>
</evidence>
<feature type="non-terminal residue" evidence="5">
    <location>
        <position position="83"/>
    </location>
</feature>
<organism evidence="5">
    <name type="scientific">marine metagenome</name>
    <dbReference type="NCBI Taxonomy" id="408172"/>
    <lineage>
        <taxon>unclassified sequences</taxon>
        <taxon>metagenomes</taxon>
        <taxon>ecological metagenomes</taxon>
    </lineage>
</organism>
<dbReference type="PANTHER" id="PTHR30137:SF16">
    <property type="entry name" value="BLL0895 PROTEIN"/>
    <property type="match status" value="1"/>
</dbReference>
<dbReference type="SUPFAM" id="SSF51679">
    <property type="entry name" value="Bacterial luciferase-like"/>
    <property type="match status" value="1"/>
</dbReference>
<dbReference type="GO" id="GO:0016705">
    <property type="term" value="F:oxidoreductase activity, acting on paired donors, with incorporation or reduction of molecular oxygen"/>
    <property type="evidence" value="ECO:0007669"/>
    <property type="project" value="InterPro"/>
</dbReference>
<dbReference type="GO" id="GO:0004497">
    <property type="term" value="F:monooxygenase activity"/>
    <property type="evidence" value="ECO:0007669"/>
    <property type="project" value="UniProtKB-KW"/>
</dbReference>
<keyword evidence="1" id="KW-0285">Flavoprotein</keyword>
<keyword evidence="3" id="KW-0503">Monooxygenase</keyword>
<protein>
    <recommendedName>
        <fullName evidence="4">Luciferase-like domain-containing protein</fullName>
    </recommendedName>
</protein>
<name>A0A382Z1Q4_9ZZZZ</name>
<dbReference type="InterPro" id="IPR036661">
    <property type="entry name" value="Luciferase-like_sf"/>
</dbReference>
<feature type="domain" description="Luciferase-like" evidence="4">
    <location>
        <begin position="1"/>
        <end position="83"/>
    </location>
</feature>
<reference evidence="5" key="1">
    <citation type="submission" date="2018-05" db="EMBL/GenBank/DDBJ databases">
        <authorList>
            <person name="Lanie J.A."/>
            <person name="Ng W.-L."/>
            <person name="Kazmierczak K.M."/>
            <person name="Andrzejewski T.M."/>
            <person name="Davidsen T.M."/>
            <person name="Wayne K.J."/>
            <person name="Tettelin H."/>
            <person name="Glass J.I."/>
            <person name="Rusch D."/>
            <person name="Podicherti R."/>
            <person name="Tsui H.-C.T."/>
            <person name="Winkler M.E."/>
        </authorList>
    </citation>
    <scope>NUCLEOTIDE SEQUENCE</scope>
</reference>
<dbReference type="InterPro" id="IPR011251">
    <property type="entry name" value="Luciferase-like_dom"/>
</dbReference>
<dbReference type="AlphaFoldDB" id="A0A382Z1Q4"/>
<dbReference type="Pfam" id="PF00296">
    <property type="entry name" value="Bac_luciferase"/>
    <property type="match status" value="1"/>
</dbReference>